<protein>
    <submittedName>
        <fullName evidence="2">Uncharacterized protein DUF1329</fullName>
    </submittedName>
</protein>
<dbReference type="Gene3D" id="2.50.20.10">
    <property type="entry name" value="Lipoprotein localisation LolA/LolB/LppX"/>
    <property type="match status" value="1"/>
</dbReference>
<dbReference type="Pfam" id="PF07044">
    <property type="entry name" value="DUF1329"/>
    <property type="match status" value="1"/>
</dbReference>
<accession>A0A4V3EQ23</accession>
<feature type="chain" id="PRO_5021028136" evidence="1">
    <location>
        <begin position="25"/>
        <end position="451"/>
    </location>
</feature>
<proteinExistence type="predicted"/>
<reference evidence="2 3" key="1">
    <citation type="submission" date="2019-03" db="EMBL/GenBank/DDBJ databases">
        <title>Genomic Encyclopedia of Type Strains, Phase IV (KMG-IV): sequencing the most valuable type-strain genomes for metagenomic binning, comparative biology and taxonomic classification.</title>
        <authorList>
            <person name="Goeker M."/>
        </authorList>
    </citation>
    <scope>NUCLEOTIDE SEQUENCE [LARGE SCALE GENOMIC DNA]</scope>
    <source>
        <strain evidence="2 3">DSM 15505</strain>
    </source>
</reference>
<evidence type="ECO:0000313" key="2">
    <source>
        <dbReference type="EMBL" id="TDT39428.1"/>
    </source>
</evidence>
<comment type="caution">
    <text evidence="2">The sequence shown here is derived from an EMBL/GenBank/DDBJ whole genome shotgun (WGS) entry which is preliminary data.</text>
</comment>
<dbReference type="OrthoDB" id="178023at2"/>
<keyword evidence="1" id="KW-0732">Signal</keyword>
<organism evidence="2 3">
    <name type="scientific">Halospina denitrificans</name>
    <dbReference type="NCBI Taxonomy" id="332522"/>
    <lineage>
        <taxon>Bacteria</taxon>
        <taxon>Pseudomonadati</taxon>
        <taxon>Pseudomonadota</taxon>
        <taxon>Gammaproteobacteria</taxon>
        <taxon>Halospina</taxon>
    </lineage>
</organism>
<dbReference type="CDD" id="cd16329">
    <property type="entry name" value="LolA_like"/>
    <property type="match status" value="1"/>
</dbReference>
<keyword evidence="3" id="KW-1185">Reference proteome</keyword>
<feature type="signal peptide" evidence="1">
    <location>
        <begin position="1"/>
        <end position="24"/>
    </location>
</feature>
<dbReference type="EMBL" id="SOAX01000005">
    <property type="protein sequence ID" value="TDT39428.1"/>
    <property type="molecule type" value="Genomic_DNA"/>
</dbReference>
<evidence type="ECO:0000313" key="3">
    <source>
        <dbReference type="Proteomes" id="UP000295830"/>
    </source>
</evidence>
<name>A0A4V3EQ23_9GAMM</name>
<dbReference type="RefSeq" id="WP_133736598.1">
    <property type="nucleotide sequence ID" value="NZ_SOAX01000005.1"/>
</dbReference>
<gene>
    <name evidence="2" type="ORF">DES49_2353</name>
</gene>
<dbReference type="AlphaFoldDB" id="A0A4V3EQ23"/>
<sequence>MKTRKNLISTAILMASLCSGSALAAVSEEEAARLGDDLTPMGAEKAGNGDEIPAWDGGLTTAPDNYEGDHRYVDPFPQDEEKFRIDQSNVDEYEDKLTPGQVRMIKSYDDYFIPVYKTRRTAAVPESIMDQTQENATTVELVESGNGLKNYDKATPFPIPQNALEIIFNHTTRYRGGALKRNVVQVTPQTDGAFTEVQFEEEIVRPWELSDYDAGADEHDNILFYFKQTIKAPSRLSGNTLLVHETINQVEEPRRAWLYNSGQRRVRRAPQVAYDGPGTAADGQRTSDNLDLYNGAPDKYDWEIVGKKEKYIPYNSYEMASEDLSYDDIIKAGHVNQEHARYELHRVWHIRATLKDGERHIYETRDFYIDEDSWQIAVVDHYDGRGELWRVAESHMLQAYDVDIPFYAFETLYDTRSGRYLVMGMTNEESKPYTFGINRRSREFTPSALRR</sequence>
<dbReference type="InterPro" id="IPR010752">
    <property type="entry name" value="DUF1329"/>
</dbReference>
<dbReference type="Proteomes" id="UP000295830">
    <property type="component" value="Unassembled WGS sequence"/>
</dbReference>
<evidence type="ECO:0000256" key="1">
    <source>
        <dbReference type="SAM" id="SignalP"/>
    </source>
</evidence>